<gene>
    <name evidence="1" type="ORF">CH379_003275</name>
</gene>
<dbReference type="SUPFAM" id="SSF51126">
    <property type="entry name" value="Pectin lyase-like"/>
    <property type="match status" value="1"/>
</dbReference>
<evidence type="ECO:0000313" key="2">
    <source>
        <dbReference type="Proteomes" id="UP000232122"/>
    </source>
</evidence>
<reference evidence="1 2" key="1">
    <citation type="journal article" date="2018" name="Microb. Genom.">
        <title>Deciphering the unexplored Leptospira diversity from soils uncovers genomic evolution to virulence.</title>
        <authorList>
            <person name="Thibeaux R."/>
            <person name="Iraola G."/>
            <person name="Ferres I."/>
            <person name="Bierque E."/>
            <person name="Girault D."/>
            <person name="Soupe-Gilbert M.E."/>
            <person name="Picardeau M."/>
            <person name="Goarant C."/>
        </authorList>
    </citation>
    <scope>NUCLEOTIDE SEQUENCE [LARGE SCALE GENOMIC DNA]</scope>
    <source>
        <strain evidence="1 2">ATI7-C-A5</strain>
    </source>
</reference>
<sequence>MIFANYVFQSQTPIPLKIRVQGLAAGASFQISNQDSETLWIDRNGDFEFAAKKAKYSPFTVNVDVQPVTTPSQICVITNPNGILDPNSNLVEINCGTRFYDVKLNVFGISNSATGALRVRNGSVDTLAVTADGTHTFSAQVPDLGNYSVTILSHPNKHRCTLEPLPPASGTINGGPVTLNVNCLSLLSSVPADQTVLTPNDTIRFTFSKSVEPWSCSFTVPTPVPPAGACSADLSGSADPIAAADYSGDTVTVRPNPSWPTGLNQCIQLSGCREAVTNRPFRITSPTRFSVGAQIKYVTAGGVAAGTCDTVANACSGIQYAVSQCNTVSPCFVMVSGGIYPVNAISDRVLLIDKLQLLGGFSSDFQNRDIDAYQTVIRDDLGAGGCGSSEVTSCAAIAGGTITVNSNIIIQGFTIVTNPFNPWSTGIWLDNINTGANSLIIDKNRILGSTNSISPYGLFIVRSGIYVSNIRPNLVLTENYIVGGSGNSQSVGIRILNNTEGVLNKNWISGASHVNLNDGLDFSLAISINNPAVNTTQSLKIINNVLNGYHETAATPVSAVSSAGIQALAINSSNFILIHNTIFGGEGTSRSFGIHHQAVGNLNVILLNNQIVSNPLATSRICAKYDVNPVNNLSNINGNNFFGCSVPVETSTNSFRVCGPEPGILREAFGCTTLLTNVSDANFNHDPIFRAATNDQDVFRLDQNSKCNSVYGGFDPGYPPPIPLLYQFDLLGNARSQNSSASVPAGSFGYSIGAMEFDGVCDP</sequence>
<proteinExistence type="predicted"/>
<dbReference type="InterPro" id="IPR011050">
    <property type="entry name" value="Pectin_lyase_fold/virulence"/>
</dbReference>
<keyword evidence="2" id="KW-1185">Reference proteome</keyword>
<dbReference type="RefSeq" id="WP_125179523.1">
    <property type="nucleotide sequence ID" value="NZ_NPEF02000002.1"/>
</dbReference>
<organism evidence="1 2">
    <name type="scientific">Leptospira ellisii</name>
    <dbReference type="NCBI Taxonomy" id="2023197"/>
    <lineage>
        <taxon>Bacteria</taxon>
        <taxon>Pseudomonadati</taxon>
        <taxon>Spirochaetota</taxon>
        <taxon>Spirochaetia</taxon>
        <taxon>Leptospirales</taxon>
        <taxon>Leptospiraceae</taxon>
        <taxon>Leptospira</taxon>
    </lineage>
</organism>
<dbReference type="Proteomes" id="UP000232122">
    <property type="component" value="Unassembled WGS sequence"/>
</dbReference>
<dbReference type="AlphaFoldDB" id="A0AAE4TWG1"/>
<evidence type="ECO:0000313" key="1">
    <source>
        <dbReference type="EMBL" id="MDV6234649.1"/>
    </source>
</evidence>
<accession>A0AAE4TWG1</accession>
<comment type="caution">
    <text evidence="1">The sequence shown here is derived from an EMBL/GenBank/DDBJ whole genome shotgun (WGS) entry which is preliminary data.</text>
</comment>
<protein>
    <submittedName>
        <fullName evidence="1">Uncharacterized protein</fullName>
    </submittedName>
</protein>
<name>A0AAE4TWG1_9LEPT</name>
<dbReference type="EMBL" id="NPEF02000002">
    <property type="protein sequence ID" value="MDV6234649.1"/>
    <property type="molecule type" value="Genomic_DNA"/>
</dbReference>